<protein>
    <submittedName>
        <fullName evidence="1">Uncharacterized protein</fullName>
    </submittedName>
</protein>
<dbReference type="EMBL" id="JAENHL010000006">
    <property type="protein sequence ID" value="MBK1866783.1"/>
    <property type="molecule type" value="Genomic_DNA"/>
</dbReference>
<sequence>MAADSKGRAMPVGARFAKWGLGQFIFGVFLTFGIIAHYCVGARWPTGQLFMQNISLWWACPWTLSVAAIQAGGLGMVATGLVLLLAPRVAGMDGSQTSGDSVALLLCNAGLFGVFAIGYPGYFVFDAIWPSFFYSPIADGKNLWLLGQALFIALYFAGLLMAFVTVRKVLDQKRYA</sequence>
<accession>A0ACC5R341</accession>
<evidence type="ECO:0000313" key="1">
    <source>
        <dbReference type="EMBL" id="MBK1866783.1"/>
    </source>
</evidence>
<keyword evidence="2" id="KW-1185">Reference proteome</keyword>
<reference evidence="1" key="1">
    <citation type="submission" date="2021-01" db="EMBL/GenBank/DDBJ databases">
        <authorList>
            <person name="Sun Q."/>
        </authorList>
    </citation>
    <scope>NUCLEOTIDE SEQUENCE</scope>
    <source>
        <strain evidence="1">YIM B02566</strain>
    </source>
</reference>
<evidence type="ECO:0000313" key="2">
    <source>
        <dbReference type="Proteomes" id="UP000616151"/>
    </source>
</evidence>
<gene>
    <name evidence="1" type="ORF">JHL16_10500</name>
</gene>
<organism evidence="1 2">
    <name type="scientific">Taklimakanibacter albus</name>
    <dbReference type="NCBI Taxonomy" id="2800327"/>
    <lineage>
        <taxon>Bacteria</taxon>
        <taxon>Pseudomonadati</taxon>
        <taxon>Pseudomonadota</taxon>
        <taxon>Alphaproteobacteria</taxon>
        <taxon>Hyphomicrobiales</taxon>
        <taxon>Aestuariivirgaceae</taxon>
        <taxon>Taklimakanibacter</taxon>
    </lineage>
</organism>
<comment type="caution">
    <text evidence="1">The sequence shown here is derived from an EMBL/GenBank/DDBJ whole genome shotgun (WGS) entry which is preliminary data.</text>
</comment>
<dbReference type="Proteomes" id="UP000616151">
    <property type="component" value="Unassembled WGS sequence"/>
</dbReference>
<proteinExistence type="predicted"/>
<name>A0ACC5R341_9HYPH</name>